<evidence type="ECO:0000313" key="3">
    <source>
        <dbReference type="Proteomes" id="UP000828390"/>
    </source>
</evidence>
<sequence>MCLKRWKDTMSWSVNLCHSSRSWTTFEPRAANSSSTRRTPRRNTQSRRRSLTPTDSGPLFRLGQGRKLCN</sequence>
<organism evidence="2 3">
    <name type="scientific">Dreissena polymorpha</name>
    <name type="common">Zebra mussel</name>
    <name type="synonym">Mytilus polymorpha</name>
    <dbReference type="NCBI Taxonomy" id="45954"/>
    <lineage>
        <taxon>Eukaryota</taxon>
        <taxon>Metazoa</taxon>
        <taxon>Spiralia</taxon>
        <taxon>Lophotrochozoa</taxon>
        <taxon>Mollusca</taxon>
        <taxon>Bivalvia</taxon>
        <taxon>Autobranchia</taxon>
        <taxon>Heteroconchia</taxon>
        <taxon>Euheterodonta</taxon>
        <taxon>Imparidentia</taxon>
        <taxon>Neoheterodontei</taxon>
        <taxon>Myida</taxon>
        <taxon>Dreissenoidea</taxon>
        <taxon>Dreissenidae</taxon>
        <taxon>Dreissena</taxon>
    </lineage>
</organism>
<reference evidence="2" key="2">
    <citation type="submission" date="2020-11" db="EMBL/GenBank/DDBJ databases">
        <authorList>
            <person name="McCartney M.A."/>
            <person name="Auch B."/>
            <person name="Kono T."/>
            <person name="Mallez S."/>
            <person name="Becker A."/>
            <person name="Gohl D.M."/>
            <person name="Silverstein K.A.T."/>
            <person name="Koren S."/>
            <person name="Bechman K.B."/>
            <person name="Herman A."/>
            <person name="Abrahante J.E."/>
            <person name="Garbe J."/>
        </authorList>
    </citation>
    <scope>NUCLEOTIDE SEQUENCE</scope>
    <source>
        <strain evidence="2">Duluth1</strain>
        <tissue evidence="2">Whole animal</tissue>
    </source>
</reference>
<evidence type="ECO:0000313" key="2">
    <source>
        <dbReference type="EMBL" id="KAH3846259.1"/>
    </source>
</evidence>
<name>A0A9D4KV95_DREPO</name>
<feature type="compositionally biased region" description="Low complexity" evidence="1">
    <location>
        <begin position="28"/>
        <end position="37"/>
    </location>
</feature>
<feature type="region of interest" description="Disordered" evidence="1">
    <location>
        <begin position="27"/>
        <end position="70"/>
    </location>
</feature>
<proteinExistence type="predicted"/>
<comment type="caution">
    <text evidence="2">The sequence shown here is derived from an EMBL/GenBank/DDBJ whole genome shotgun (WGS) entry which is preliminary data.</text>
</comment>
<protein>
    <submittedName>
        <fullName evidence="2">Uncharacterized protein</fullName>
    </submittedName>
</protein>
<dbReference type="AlphaFoldDB" id="A0A9D4KV95"/>
<dbReference type="EMBL" id="JAIWYP010000003">
    <property type="protein sequence ID" value="KAH3846259.1"/>
    <property type="molecule type" value="Genomic_DNA"/>
</dbReference>
<accession>A0A9D4KV95</accession>
<evidence type="ECO:0000256" key="1">
    <source>
        <dbReference type="SAM" id="MobiDB-lite"/>
    </source>
</evidence>
<feature type="compositionally biased region" description="Basic residues" evidence="1">
    <location>
        <begin position="38"/>
        <end position="50"/>
    </location>
</feature>
<gene>
    <name evidence="2" type="ORF">DPMN_088558</name>
</gene>
<keyword evidence="3" id="KW-1185">Reference proteome</keyword>
<dbReference type="Proteomes" id="UP000828390">
    <property type="component" value="Unassembled WGS sequence"/>
</dbReference>
<reference evidence="2" key="1">
    <citation type="journal article" date="2019" name="bioRxiv">
        <title>The Genome of the Zebra Mussel, Dreissena polymorpha: A Resource for Invasive Species Research.</title>
        <authorList>
            <person name="McCartney M.A."/>
            <person name="Auch B."/>
            <person name="Kono T."/>
            <person name="Mallez S."/>
            <person name="Zhang Y."/>
            <person name="Obille A."/>
            <person name="Becker A."/>
            <person name="Abrahante J.E."/>
            <person name="Garbe J."/>
            <person name="Badalamenti J.P."/>
            <person name="Herman A."/>
            <person name="Mangelson H."/>
            <person name="Liachko I."/>
            <person name="Sullivan S."/>
            <person name="Sone E.D."/>
            <person name="Koren S."/>
            <person name="Silverstein K.A.T."/>
            <person name="Beckman K.B."/>
            <person name="Gohl D.M."/>
        </authorList>
    </citation>
    <scope>NUCLEOTIDE SEQUENCE</scope>
    <source>
        <strain evidence="2">Duluth1</strain>
        <tissue evidence="2">Whole animal</tissue>
    </source>
</reference>